<gene>
    <name evidence="1" type="ORF">A9K55_003443</name>
</gene>
<evidence type="ECO:0000313" key="1">
    <source>
        <dbReference type="EMBL" id="ATY59694.1"/>
    </source>
</evidence>
<dbReference type="Proteomes" id="UP000323067">
    <property type="component" value="Chromosome iv"/>
</dbReference>
<name>A0A2H4S9B6_CORMI</name>
<dbReference type="VEuPathDB" id="FungiDB:A9K55_003443"/>
<dbReference type="OrthoDB" id="3343459at2759"/>
<evidence type="ECO:0000313" key="2">
    <source>
        <dbReference type="Proteomes" id="UP000323067"/>
    </source>
</evidence>
<dbReference type="AlphaFoldDB" id="A0A2H4S9B6"/>
<dbReference type="EMBL" id="CP023322">
    <property type="protein sequence ID" value="ATY59694.1"/>
    <property type="molecule type" value="Genomic_DNA"/>
</dbReference>
<organism evidence="1 2">
    <name type="scientific">Cordyceps militaris</name>
    <name type="common">Caterpillar fungus</name>
    <name type="synonym">Clavaria militaris</name>
    <dbReference type="NCBI Taxonomy" id="73501"/>
    <lineage>
        <taxon>Eukaryota</taxon>
        <taxon>Fungi</taxon>
        <taxon>Dikarya</taxon>
        <taxon>Ascomycota</taxon>
        <taxon>Pezizomycotina</taxon>
        <taxon>Sordariomycetes</taxon>
        <taxon>Hypocreomycetidae</taxon>
        <taxon>Hypocreales</taxon>
        <taxon>Cordycipitaceae</taxon>
        <taxon>Cordyceps</taxon>
    </lineage>
</organism>
<proteinExistence type="predicted"/>
<accession>A0A2H4S9B6</accession>
<protein>
    <submittedName>
        <fullName evidence="1">Uncharacterized protein</fullName>
    </submittedName>
</protein>
<sequence length="148" mass="16686">MPNKGAKVTYTGKWQPCDIGKSYNLTATGGWQINNDDPNRHLDCLNVGLNGYSESVNIVVGILNEDTGAWQAFFVNPDKLPPNGFAQYKPRDNIQIWFAEGIVTETIISTQSTKVENFDMTGIPLQYFWFDTETGSWLNQDKTFDLPK</sequence>
<dbReference type="VEuPathDB" id="FungiDB:CCM_06079"/>
<reference evidence="1 2" key="1">
    <citation type="journal article" date="2017" name="BMC Genomics">
        <title>Chromosome level assembly and secondary metabolite potential of the parasitic fungus Cordyceps militaris.</title>
        <authorList>
            <person name="Kramer G.J."/>
            <person name="Nodwell J.R."/>
        </authorList>
    </citation>
    <scope>NUCLEOTIDE SEQUENCE [LARGE SCALE GENOMIC DNA]</scope>
    <source>
        <strain evidence="1 2">ATCC 34164</strain>
    </source>
</reference>